<organism evidence="1 2">
    <name type="scientific">Brucella cytisi</name>
    <dbReference type="NCBI Taxonomy" id="407152"/>
    <lineage>
        <taxon>Bacteria</taxon>
        <taxon>Pseudomonadati</taxon>
        <taxon>Pseudomonadota</taxon>
        <taxon>Alphaproteobacteria</taxon>
        <taxon>Hyphomicrobiales</taxon>
        <taxon>Brucellaceae</taxon>
        <taxon>Brucella/Ochrobactrum group</taxon>
        <taxon>Brucella</taxon>
    </lineage>
</organism>
<dbReference type="EMBL" id="MOEC01000018">
    <property type="protein sequence ID" value="OIS92218.1"/>
    <property type="molecule type" value="Genomic_DNA"/>
</dbReference>
<keyword evidence="2" id="KW-1185">Reference proteome</keyword>
<sequence>MTCDSANGKALSSRERILNSEENVCDLHRLAIATDEVWESFSRDFGAAKKHGIEICAEQLSELMDVLGANISSLRIMSRDVRSALFN</sequence>
<proteinExistence type="predicted"/>
<name>A0A1J6I018_9HYPH</name>
<accession>A0A1J6I018</accession>
<dbReference type="AlphaFoldDB" id="A0A1J6I018"/>
<gene>
    <name evidence="1" type="ORF">BLA27_17085</name>
</gene>
<dbReference type="RefSeq" id="WP_071632778.1">
    <property type="nucleotide sequence ID" value="NZ_MOEC01000018.1"/>
</dbReference>
<evidence type="ECO:0000313" key="1">
    <source>
        <dbReference type="EMBL" id="OIS92218.1"/>
    </source>
</evidence>
<dbReference type="Proteomes" id="UP000182985">
    <property type="component" value="Unassembled WGS sequence"/>
</dbReference>
<comment type="caution">
    <text evidence="1">The sequence shown here is derived from an EMBL/GenBank/DDBJ whole genome shotgun (WGS) entry which is preliminary data.</text>
</comment>
<protein>
    <submittedName>
        <fullName evidence="1">Uncharacterized protein</fullName>
    </submittedName>
</protein>
<dbReference type="OrthoDB" id="9864816at2"/>
<evidence type="ECO:0000313" key="2">
    <source>
        <dbReference type="Proteomes" id="UP000182985"/>
    </source>
</evidence>
<reference evidence="1 2" key="1">
    <citation type="submission" date="2016-10" db="EMBL/GenBank/DDBJ databases">
        <title>The Draft Genome Sequence of the Potato Rhizosphere Bacteria Ochrobactrum sp. IPA7.2.</title>
        <authorList>
            <person name="Gogoleva N.E."/>
            <person name="Khlopko Y.A."/>
            <person name="Burygin G.L."/>
            <person name="Plotnikov A.O."/>
        </authorList>
    </citation>
    <scope>NUCLEOTIDE SEQUENCE [LARGE SCALE GENOMIC DNA]</scope>
    <source>
        <strain evidence="1 2">IPA7.2</strain>
    </source>
</reference>